<dbReference type="EMBL" id="JTKH01000024">
    <property type="protein sequence ID" value="KII76639.1"/>
    <property type="molecule type" value="Genomic_DNA"/>
</dbReference>
<proteinExistence type="predicted"/>
<dbReference type="Proteomes" id="UP000031672">
    <property type="component" value="Unassembled WGS sequence"/>
</dbReference>
<reference evidence="1 2" key="1">
    <citation type="submission" date="2014-11" db="EMBL/GenBank/DDBJ databases">
        <title>Draft Genome Sequence of Vibrio piscirenalis strains CECT 8603T and CECT 8604, two marine Gammaproteobacterium isolated from cultured gilthead sea bream (Sparus aurata).</title>
        <authorList>
            <person name="Arahal D.R."/>
            <person name="Rodrigo-Torres L."/>
            <person name="Lucena T."/>
            <person name="Pujalte M.J."/>
        </authorList>
    </citation>
    <scope>NUCLEOTIDE SEQUENCE [LARGE SCALE GENOMIC DNA]</scope>
    <source>
        <strain evidence="1 2">DCR 1-4-2</strain>
    </source>
</reference>
<organism evidence="1 2">
    <name type="scientific">Vibrio renipiscarius</name>
    <dbReference type="NCBI Taxonomy" id="1461322"/>
    <lineage>
        <taxon>Bacteria</taxon>
        <taxon>Pseudomonadati</taxon>
        <taxon>Pseudomonadota</taxon>
        <taxon>Gammaproteobacteria</taxon>
        <taxon>Vibrionales</taxon>
        <taxon>Vibrionaceae</taxon>
        <taxon>Vibrio</taxon>
    </lineage>
</organism>
<accession>A0A0C2JFG6</accession>
<gene>
    <name evidence="1" type="ORF">OJ16_17830</name>
</gene>
<dbReference type="RefSeq" id="WP_040992610.1">
    <property type="nucleotide sequence ID" value="NZ_JTKH01000024.1"/>
</dbReference>
<dbReference type="STRING" id="1461322.OJ16_17830"/>
<evidence type="ECO:0000313" key="2">
    <source>
        <dbReference type="Proteomes" id="UP000031672"/>
    </source>
</evidence>
<dbReference type="OrthoDB" id="5905407at2"/>
<evidence type="ECO:0008006" key="3">
    <source>
        <dbReference type="Google" id="ProtNLM"/>
    </source>
</evidence>
<protein>
    <recommendedName>
        <fullName evidence="3">DUF218 domain-containing protein</fullName>
    </recommendedName>
</protein>
<comment type="caution">
    <text evidence="1">The sequence shown here is derived from an EMBL/GenBank/DDBJ whole genome shotgun (WGS) entry which is preliminary data.</text>
</comment>
<name>A0A0C2NE00_9VIBR</name>
<keyword evidence="2" id="KW-1185">Reference proteome</keyword>
<dbReference type="AlphaFoldDB" id="A0A0C2NE00"/>
<evidence type="ECO:0000313" key="1">
    <source>
        <dbReference type="EMBL" id="KII76639.1"/>
    </source>
</evidence>
<sequence>MRHFCDFVQDIGFMEGQLSVCSIYAEPTFNYHSHRYLLGDEAKKRVYDYLTSAPLFMQNFGSLEQASFILGFSFGDSDCVNQELANLACIAHQDAPALPLYLQQEIAVLAPNLPSIPLEEQQYQTTRDVAEKATRHQKGREVAVLAQAWHAKRCIETCQSIGLDVVALRVVNGFPANDPQPWVRNPINWVIKESLRDVGTGYEISQQ</sequence>
<accession>A0A0C2NE00</accession>